<dbReference type="HOGENOM" id="CLU_2416798_0_0_1"/>
<organism evidence="2">
    <name type="scientific">Oryza brachyantha</name>
    <name type="common">malo sina</name>
    <dbReference type="NCBI Taxonomy" id="4533"/>
    <lineage>
        <taxon>Eukaryota</taxon>
        <taxon>Viridiplantae</taxon>
        <taxon>Streptophyta</taxon>
        <taxon>Embryophyta</taxon>
        <taxon>Tracheophyta</taxon>
        <taxon>Spermatophyta</taxon>
        <taxon>Magnoliopsida</taxon>
        <taxon>Liliopsida</taxon>
        <taxon>Poales</taxon>
        <taxon>Poaceae</taxon>
        <taxon>BOP clade</taxon>
        <taxon>Oryzoideae</taxon>
        <taxon>Oryzeae</taxon>
        <taxon>Oryzinae</taxon>
        <taxon>Oryza</taxon>
    </lineage>
</organism>
<proteinExistence type="predicted"/>
<evidence type="ECO:0000313" key="3">
    <source>
        <dbReference type="Proteomes" id="UP000006038"/>
    </source>
</evidence>
<dbReference type="Proteomes" id="UP000006038">
    <property type="component" value="Chromosome 1"/>
</dbReference>
<evidence type="ECO:0008006" key="4">
    <source>
        <dbReference type="Google" id="ProtNLM"/>
    </source>
</evidence>
<keyword evidence="1" id="KW-0732">Signal</keyword>
<protein>
    <recommendedName>
        <fullName evidence="4">Secreted protein</fullName>
    </recommendedName>
</protein>
<accession>J3KWL7</accession>
<keyword evidence="3" id="KW-1185">Reference proteome</keyword>
<evidence type="ECO:0000256" key="1">
    <source>
        <dbReference type="SAM" id="SignalP"/>
    </source>
</evidence>
<evidence type="ECO:0000313" key="2">
    <source>
        <dbReference type="EnsemblPlants" id="OB01G13730.1"/>
    </source>
</evidence>
<name>J3KWL7_ORYBR</name>
<feature type="signal peptide" evidence="1">
    <location>
        <begin position="1"/>
        <end position="18"/>
    </location>
</feature>
<dbReference type="EnsemblPlants" id="OB01G13730.1">
    <property type="protein sequence ID" value="OB01G13730.1"/>
    <property type="gene ID" value="OB01G13730"/>
</dbReference>
<sequence length="92" mass="10858">MKVVLWTIFLSNIVPLRNTCMQLVFLKMVCHTSRSHFSIHRTGSFRDHLGCVWFVDEVGWVGSIPSLQDRLVPFFCLVERIDWTIFSVWLEE</sequence>
<feature type="chain" id="PRO_5003773168" description="Secreted protein" evidence="1">
    <location>
        <begin position="19"/>
        <end position="92"/>
    </location>
</feature>
<dbReference type="Gramene" id="OB01G13730.1">
    <property type="protein sequence ID" value="OB01G13730.1"/>
    <property type="gene ID" value="OB01G13730"/>
</dbReference>
<dbReference type="AlphaFoldDB" id="J3KWL7"/>
<reference evidence="2" key="2">
    <citation type="submission" date="2013-04" db="UniProtKB">
        <authorList>
            <consortium name="EnsemblPlants"/>
        </authorList>
    </citation>
    <scope>IDENTIFICATION</scope>
</reference>
<reference evidence="2" key="1">
    <citation type="journal article" date="2013" name="Nat. Commun.">
        <title>Whole-genome sequencing of Oryza brachyantha reveals mechanisms underlying Oryza genome evolution.</title>
        <authorList>
            <person name="Chen J."/>
            <person name="Huang Q."/>
            <person name="Gao D."/>
            <person name="Wang J."/>
            <person name="Lang Y."/>
            <person name="Liu T."/>
            <person name="Li B."/>
            <person name="Bai Z."/>
            <person name="Luis Goicoechea J."/>
            <person name="Liang C."/>
            <person name="Chen C."/>
            <person name="Zhang W."/>
            <person name="Sun S."/>
            <person name="Liao Y."/>
            <person name="Zhang X."/>
            <person name="Yang L."/>
            <person name="Song C."/>
            <person name="Wang M."/>
            <person name="Shi J."/>
            <person name="Liu G."/>
            <person name="Liu J."/>
            <person name="Zhou H."/>
            <person name="Zhou W."/>
            <person name="Yu Q."/>
            <person name="An N."/>
            <person name="Chen Y."/>
            <person name="Cai Q."/>
            <person name="Wang B."/>
            <person name="Liu B."/>
            <person name="Min J."/>
            <person name="Huang Y."/>
            <person name="Wu H."/>
            <person name="Li Z."/>
            <person name="Zhang Y."/>
            <person name="Yin Y."/>
            <person name="Song W."/>
            <person name="Jiang J."/>
            <person name="Jackson S.A."/>
            <person name="Wing R.A."/>
            <person name="Wang J."/>
            <person name="Chen M."/>
        </authorList>
    </citation>
    <scope>NUCLEOTIDE SEQUENCE [LARGE SCALE GENOMIC DNA]</scope>
    <source>
        <strain evidence="2">cv. IRGC 101232</strain>
    </source>
</reference>